<accession>A0ABD6B2P1</accession>
<feature type="non-terminal residue" evidence="1">
    <location>
        <position position="1"/>
    </location>
</feature>
<evidence type="ECO:0000313" key="1">
    <source>
        <dbReference type="EMBL" id="MFD1525103.1"/>
    </source>
</evidence>
<evidence type="ECO:0000313" key="2">
    <source>
        <dbReference type="Proteomes" id="UP001597111"/>
    </source>
</evidence>
<sequence length="59" mass="6230">AVRWRWTPRAGSGRRPAGEGWGLGAVPSLVLGTLRLQVAKHRAAVAVTSYGDSSTDEPT</sequence>
<dbReference type="AlphaFoldDB" id="A0ABD6B2P1"/>
<name>A0ABD6B2P1_9EURY</name>
<dbReference type="EMBL" id="JBHUDH010000014">
    <property type="protein sequence ID" value="MFD1525103.1"/>
    <property type="molecule type" value="Genomic_DNA"/>
</dbReference>
<reference evidence="1 2" key="1">
    <citation type="journal article" date="2019" name="Int. J. Syst. Evol. Microbiol.">
        <title>The Global Catalogue of Microorganisms (GCM) 10K type strain sequencing project: providing services to taxonomists for standard genome sequencing and annotation.</title>
        <authorList>
            <consortium name="The Broad Institute Genomics Platform"/>
            <consortium name="The Broad Institute Genome Sequencing Center for Infectious Disease"/>
            <person name="Wu L."/>
            <person name="Ma J."/>
        </authorList>
    </citation>
    <scope>NUCLEOTIDE SEQUENCE [LARGE SCALE GENOMIC DNA]</scope>
    <source>
        <strain evidence="1 2">CGMCC 1.12285</strain>
    </source>
</reference>
<proteinExistence type="predicted"/>
<dbReference type="Proteomes" id="UP001597111">
    <property type="component" value="Unassembled WGS sequence"/>
</dbReference>
<comment type="caution">
    <text evidence="1">The sequence shown here is derived from an EMBL/GenBank/DDBJ whole genome shotgun (WGS) entry which is preliminary data.</text>
</comment>
<protein>
    <submittedName>
        <fullName evidence="1">Uncharacterized protein</fullName>
    </submittedName>
</protein>
<organism evidence="1 2">
    <name type="scientific">Halolamina salina</name>
    <dbReference type="NCBI Taxonomy" id="1220023"/>
    <lineage>
        <taxon>Archaea</taxon>
        <taxon>Methanobacteriati</taxon>
        <taxon>Methanobacteriota</taxon>
        <taxon>Stenosarchaea group</taxon>
        <taxon>Halobacteria</taxon>
        <taxon>Halobacteriales</taxon>
        <taxon>Haloferacaceae</taxon>
    </lineage>
</organism>
<dbReference type="RefSeq" id="WP_379817966.1">
    <property type="nucleotide sequence ID" value="NZ_JBHUDH010000014.1"/>
</dbReference>
<gene>
    <name evidence="1" type="ORF">ACFR9S_02125</name>
</gene>
<keyword evidence="2" id="KW-1185">Reference proteome</keyword>